<gene>
    <name evidence="8" type="ORF">FJV41_13120</name>
</gene>
<keyword evidence="3" id="KW-0560">Oxidoreductase</keyword>
<dbReference type="PANTHER" id="PTHR13887:SF14">
    <property type="entry name" value="DISULFIDE BOND FORMATION PROTEIN D"/>
    <property type="match status" value="1"/>
</dbReference>
<evidence type="ECO:0000256" key="3">
    <source>
        <dbReference type="ARBA" id="ARBA00023002"/>
    </source>
</evidence>
<dbReference type="InterPro" id="IPR013766">
    <property type="entry name" value="Thioredoxin_domain"/>
</dbReference>
<keyword evidence="4" id="KW-1015">Disulfide bond</keyword>
<dbReference type="AlphaFoldDB" id="A0A540X2R3"/>
<keyword evidence="5" id="KW-0676">Redox-active center</keyword>
<reference evidence="8 9" key="1">
    <citation type="submission" date="2019-06" db="EMBL/GenBank/DDBJ databases">
        <authorList>
            <person name="Livingstone P."/>
            <person name="Whitworth D."/>
        </authorList>
    </citation>
    <scope>NUCLEOTIDE SEQUENCE [LARGE SCALE GENOMIC DNA]</scope>
    <source>
        <strain evidence="8 9">AM401</strain>
    </source>
</reference>
<evidence type="ECO:0000256" key="2">
    <source>
        <dbReference type="ARBA" id="ARBA00022729"/>
    </source>
</evidence>
<dbReference type="PANTHER" id="PTHR13887">
    <property type="entry name" value="GLUTATHIONE S-TRANSFERASE KAPPA"/>
    <property type="match status" value="1"/>
</dbReference>
<dbReference type="EMBL" id="VIFM01000041">
    <property type="protein sequence ID" value="TQF15552.1"/>
    <property type="molecule type" value="Genomic_DNA"/>
</dbReference>
<dbReference type="Proteomes" id="UP000315369">
    <property type="component" value="Unassembled WGS sequence"/>
</dbReference>
<feature type="compositionally biased region" description="Low complexity" evidence="6">
    <location>
        <begin position="25"/>
        <end position="41"/>
    </location>
</feature>
<comment type="similarity">
    <text evidence="1">Belongs to the thioredoxin family. DsbA subfamily.</text>
</comment>
<dbReference type="InterPro" id="IPR001853">
    <property type="entry name" value="DSBA-like_thioredoxin_dom"/>
</dbReference>
<dbReference type="GO" id="GO:0016491">
    <property type="term" value="F:oxidoreductase activity"/>
    <property type="evidence" value="ECO:0007669"/>
    <property type="project" value="UniProtKB-KW"/>
</dbReference>
<dbReference type="RefSeq" id="WP_141642799.1">
    <property type="nucleotide sequence ID" value="NZ_VIFM01000041.1"/>
</dbReference>
<dbReference type="InterPro" id="IPR036249">
    <property type="entry name" value="Thioredoxin-like_sf"/>
</dbReference>
<keyword evidence="9" id="KW-1185">Reference proteome</keyword>
<evidence type="ECO:0000313" key="9">
    <source>
        <dbReference type="Proteomes" id="UP000315369"/>
    </source>
</evidence>
<accession>A0A540X2R3</accession>
<feature type="domain" description="Thioredoxin" evidence="7">
    <location>
        <begin position="247"/>
        <end position="431"/>
    </location>
</feature>
<evidence type="ECO:0000256" key="4">
    <source>
        <dbReference type="ARBA" id="ARBA00023157"/>
    </source>
</evidence>
<comment type="caution">
    <text evidence="8">The sequence shown here is derived from an EMBL/GenBank/DDBJ whole genome shotgun (WGS) entry which is preliminary data.</text>
</comment>
<evidence type="ECO:0000259" key="7">
    <source>
        <dbReference type="PROSITE" id="PS51352"/>
    </source>
</evidence>
<dbReference type="OrthoDB" id="9784686at2"/>
<dbReference type="SUPFAM" id="SSF52833">
    <property type="entry name" value="Thioredoxin-like"/>
    <property type="match status" value="2"/>
</dbReference>
<dbReference type="Gene3D" id="3.40.30.10">
    <property type="entry name" value="Glutaredoxin"/>
    <property type="match status" value="2"/>
</dbReference>
<evidence type="ECO:0000256" key="1">
    <source>
        <dbReference type="ARBA" id="ARBA00005791"/>
    </source>
</evidence>
<name>A0A540X2R3_9BACT</name>
<evidence type="ECO:0000313" key="8">
    <source>
        <dbReference type="EMBL" id="TQF15552.1"/>
    </source>
</evidence>
<evidence type="ECO:0000256" key="6">
    <source>
        <dbReference type="SAM" id="MobiDB-lite"/>
    </source>
</evidence>
<dbReference type="Pfam" id="PF13462">
    <property type="entry name" value="Thioredoxin_4"/>
    <property type="match status" value="1"/>
</dbReference>
<dbReference type="InterPro" id="IPR012336">
    <property type="entry name" value="Thioredoxin-like_fold"/>
</dbReference>
<sequence>MSKPSVWVSLVVGLVLGFVGGRTSAPAAAPKGTTPTPAAVAQPSDRQRPPISPVVYKVPVDGSLIHGEESALVTLVEFSDYECPFCARGHATVKQLQQRYGDKLRVVMKHHPLDMHPRARPAAVAALAAGEQGKFWQYHDVLFANPRAQSDADLERYAKELGLDVARWKQDLAEPKLAERIRRDEAMAIQLGATGTPGFFVNGRFINGAQPLTVFTGVVDEELNKAEALVKGGVPKADVYARIIERGVERPPAPPAPAELPRQQVEVGEAPSRGPANAPVTLVAWSDFECPFCSRAVPTLKALEKEYEGKLRVAFKHQPLPNHPNAKLAASASMAAHEQGKFWEFHDLLFANQRQLDRAAMEGYAKQVGLDVTRFKNALDARKFDARIDLDSAEGTRVGAGGTPTFFVNGRPIVGAMPIDHFRRIIDEELKKAGVAQR</sequence>
<proteinExistence type="inferred from homology"/>
<evidence type="ECO:0000256" key="5">
    <source>
        <dbReference type="ARBA" id="ARBA00023284"/>
    </source>
</evidence>
<dbReference type="Pfam" id="PF01323">
    <property type="entry name" value="DSBA"/>
    <property type="match status" value="1"/>
</dbReference>
<keyword evidence="2" id="KW-0732">Signal</keyword>
<organism evidence="8 9">
    <name type="scientific">Myxococcus llanfairpwllgwyngyllgogerychwyrndrobwllllantysiliogogogochensis</name>
    <dbReference type="NCBI Taxonomy" id="2590453"/>
    <lineage>
        <taxon>Bacteria</taxon>
        <taxon>Pseudomonadati</taxon>
        <taxon>Myxococcota</taxon>
        <taxon>Myxococcia</taxon>
        <taxon>Myxococcales</taxon>
        <taxon>Cystobacterineae</taxon>
        <taxon>Myxococcaceae</taxon>
        <taxon>Myxococcus</taxon>
    </lineage>
</organism>
<feature type="region of interest" description="Disordered" evidence="6">
    <location>
        <begin position="25"/>
        <end position="51"/>
    </location>
</feature>
<feature type="domain" description="Thioredoxin" evidence="7">
    <location>
        <begin position="30"/>
        <end position="224"/>
    </location>
</feature>
<dbReference type="PROSITE" id="PS51352">
    <property type="entry name" value="THIOREDOXIN_2"/>
    <property type="match status" value="2"/>
</dbReference>
<protein>
    <submittedName>
        <fullName evidence="8">Thioredoxin</fullName>
    </submittedName>
</protein>